<dbReference type="PANTHER" id="PTHR32419:SF29">
    <property type="entry name" value="GST C-TERMINAL DOMAIN-CONTAINING PROTEIN"/>
    <property type="match status" value="1"/>
</dbReference>
<dbReference type="FunFam" id="3.40.30.10:FF:000198">
    <property type="entry name" value="Glutathione S-transferase family protein"/>
    <property type="match status" value="1"/>
</dbReference>
<feature type="domain" description="GST C-terminal" evidence="1">
    <location>
        <begin position="232"/>
        <end position="356"/>
    </location>
</feature>
<dbReference type="InterPro" id="IPR036249">
    <property type="entry name" value="Thioredoxin-like_sf"/>
</dbReference>
<dbReference type="SUPFAM" id="SSF52833">
    <property type="entry name" value="Thioredoxin-like"/>
    <property type="match status" value="2"/>
</dbReference>
<dbReference type="Pfam" id="PF13409">
    <property type="entry name" value="GST_N_2"/>
    <property type="match status" value="2"/>
</dbReference>
<dbReference type="CDD" id="cd03190">
    <property type="entry name" value="GST_C_Omega_like"/>
    <property type="match status" value="2"/>
</dbReference>
<dbReference type="GO" id="GO:0005737">
    <property type="term" value="C:cytoplasm"/>
    <property type="evidence" value="ECO:0007669"/>
    <property type="project" value="TreeGrafter"/>
</dbReference>
<dbReference type="InterPro" id="IPR010987">
    <property type="entry name" value="Glutathione-S-Trfase_C-like"/>
</dbReference>
<dbReference type="PANTHER" id="PTHR32419">
    <property type="entry name" value="GLUTATHIONYL-HYDROQUINONE REDUCTASE"/>
    <property type="match status" value="1"/>
</dbReference>
<dbReference type="InterPro" id="IPR016639">
    <property type="entry name" value="GST_Omega/GSH"/>
</dbReference>
<evidence type="ECO:0000313" key="3">
    <source>
        <dbReference type="Proteomes" id="UP001161247"/>
    </source>
</evidence>
<dbReference type="InterPro" id="IPR036282">
    <property type="entry name" value="Glutathione-S-Trfase_C_sf"/>
</dbReference>
<dbReference type="EMBL" id="OX459118">
    <property type="protein sequence ID" value="CAI9090541.1"/>
    <property type="molecule type" value="Genomic_DNA"/>
</dbReference>
<evidence type="ECO:0000259" key="1">
    <source>
        <dbReference type="PROSITE" id="PS50405"/>
    </source>
</evidence>
<gene>
    <name evidence="2" type="ORF">OLC1_LOCUS2681</name>
</gene>
<dbReference type="Gene3D" id="1.20.1050.10">
    <property type="match status" value="2"/>
</dbReference>
<dbReference type="SFLD" id="SFLDG01148">
    <property type="entry name" value="Xi_(cytGST)"/>
    <property type="match status" value="1"/>
</dbReference>
<dbReference type="InterPro" id="IPR047047">
    <property type="entry name" value="GST_Omega-like_C"/>
</dbReference>
<dbReference type="Proteomes" id="UP001161247">
    <property type="component" value="Chromosome 1"/>
</dbReference>
<organism evidence="2 3">
    <name type="scientific">Oldenlandia corymbosa var. corymbosa</name>
    <dbReference type="NCBI Taxonomy" id="529605"/>
    <lineage>
        <taxon>Eukaryota</taxon>
        <taxon>Viridiplantae</taxon>
        <taxon>Streptophyta</taxon>
        <taxon>Embryophyta</taxon>
        <taxon>Tracheophyta</taxon>
        <taxon>Spermatophyta</taxon>
        <taxon>Magnoliopsida</taxon>
        <taxon>eudicotyledons</taxon>
        <taxon>Gunneridae</taxon>
        <taxon>Pentapetalae</taxon>
        <taxon>asterids</taxon>
        <taxon>lamiids</taxon>
        <taxon>Gentianales</taxon>
        <taxon>Rubiaceae</taxon>
        <taxon>Rubioideae</taxon>
        <taxon>Spermacoceae</taxon>
        <taxon>Hedyotis-Oldenlandia complex</taxon>
        <taxon>Oldenlandia</taxon>
    </lineage>
</organism>
<dbReference type="InterPro" id="IPR004045">
    <property type="entry name" value="Glutathione_S-Trfase_N"/>
</dbReference>
<evidence type="ECO:0000313" key="2">
    <source>
        <dbReference type="EMBL" id="CAI9090541.1"/>
    </source>
</evidence>
<reference evidence="2" key="1">
    <citation type="submission" date="2023-03" db="EMBL/GenBank/DDBJ databases">
        <authorList>
            <person name="Julca I."/>
        </authorList>
    </citation>
    <scope>NUCLEOTIDE SEQUENCE</scope>
</reference>
<dbReference type="Gene3D" id="3.40.30.10">
    <property type="entry name" value="Glutaredoxin"/>
    <property type="match status" value="2"/>
</dbReference>
<dbReference type="SFLD" id="SFLDG01206">
    <property type="entry name" value="Xi.1"/>
    <property type="match status" value="1"/>
</dbReference>
<dbReference type="Pfam" id="PF13410">
    <property type="entry name" value="GST_C_2"/>
    <property type="match status" value="2"/>
</dbReference>
<dbReference type="InterPro" id="IPR040079">
    <property type="entry name" value="Glutathione_S-Trfase"/>
</dbReference>
<protein>
    <submittedName>
        <fullName evidence="2">OLC1v1025340C1</fullName>
    </submittedName>
</protein>
<accession>A0AAV1C4U6</accession>
<dbReference type="FunFam" id="1.20.1050.10:FF:000037">
    <property type="entry name" value="Glutathione S-transferase family protein"/>
    <property type="match status" value="2"/>
</dbReference>
<sequence length="747" mass="85441">MRMGSISKIQTFFLRAANHKHPSSFRPGFCFKHTIRMARSSLDEMSASGAFVRTPSTFRNLISRDPNSPFPAEAGRYHLYVSYACPWASRCTAYIKIKGLDKVISYTVSNSICFYKFKVIIKIEIEIISRMHQSVKPKWERTKEDTDEHMGWVFPASNTEEAGADPDPFNGARSVRELYEFASSNYSGKYTVPVLWDKKLNTIVNNESSEIIRMLNTEFNDLAENPALDLYPSHLQAQINEINEWIYDDINNGVYKCGFAKKQEPYDAAVKKLYESLDKCEEILSKQRYLCGETITEADIRLFVTLIRFDEVYAVHFKCNKKLLREYPNLFNYTKDIFQIPGMSSTVNMEHIKKHYYGSHPSINPFGIIPQGVVDVVFCSCFGYFDDPMAVVKLQKQKPVYLCLLQISNKHTLQVAGMNKGEISASGAFVRTASTFRNFISRDPNSDFPAEAGRYHLYISYGCPWASRCLAGLYIKGLDKIISFNSVKSAWGRTKDTDDHMGWIFPDTSTEQDGATPDPWNEAKSIRELYDIASANYSGKYTVPVLWDKKLKTIVNNESSEILRMLNAEFNDLAENPGLDLYPSHLQATIDELNEWIYDDINNGVYKCGFARKQEAYDEAVNRLFDALDKCEEILSKQRYLCGGTLTEADIRMFVTLIRFDEAYAIHFKCNKKCLREYLNLFNYTKDIFQIPGMSSSVNMEHIKKGYGSLPLINPSGILPIVPNIDYSSPHDRARFSVYDQLLVQCS</sequence>
<keyword evidence="3" id="KW-1185">Reference proteome</keyword>
<dbReference type="SFLD" id="SFLDS00019">
    <property type="entry name" value="Glutathione_Transferase_(cytos"/>
    <property type="match status" value="1"/>
</dbReference>
<dbReference type="SUPFAM" id="SSF47616">
    <property type="entry name" value="GST C-terminal domain-like"/>
    <property type="match status" value="2"/>
</dbReference>
<dbReference type="PROSITE" id="PS50405">
    <property type="entry name" value="GST_CTER"/>
    <property type="match status" value="2"/>
</dbReference>
<name>A0AAV1C4U6_OLDCO</name>
<dbReference type="GO" id="GO:0004364">
    <property type="term" value="F:glutathione transferase activity"/>
    <property type="evidence" value="ECO:0007669"/>
    <property type="project" value="InterPro"/>
</dbReference>
<proteinExistence type="predicted"/>
<dbReference type="AlphaFoldDB" id="A0AAV1C4U6"/>
<feature type="domain" description="GST C-terminal" evidence="1">
    <location>
        <begin position="583"/>
        <end position="707"/>
    </location>
</feature>